<proteinExistence type="predicted"/>
<reference evidence="1 2" key="1">
    <citation type="submission" date="2019-09" db="EMBL/GenBank/DDBJ databases">
        <authorList>
            <person name="Kritzky A."/>
            <person name="Schelkanova E.Y."/>
            <person name="Alkhova Z.V."/>
            <person name="Smirnova N.I."/>
        </authorList>
    </citation>
    <scope>NUCLEOTIDE SEQUENCE [LARGE SCALE GENOMIC DNA]</scope>
    <source>
        <strain evidence="1 2">M1526</strain>
    </source>
</reference>
<evidence type="ECO:0000313" key="1">
    <source>
        <dbReference type="EMBL" id="KAA1252557.1"/>
    </source>
</evidence>
<evidence type="ECO:0000313" key="2">
    <source>
        <dbReference type="Proteomes" id="UP000323225"/>
    </source>
</evidence>
<gene>
    <name evidence="1" type="ORF">F0M16_22285</name>
</gene>
<name>A0A5Q6PCD8_VIBCL</name>
<dbReference type="EMBL" id="VUAA01000058">
    <property type="protein sequence ID" value="KAA1252557.1"/>
    <property type="molecule type" value="Genomic_DNA"/>
</dbReference>
<dbReference type="Proteomes" id="UP000323225">
    <property type="component" value="Unassembled WGS sequence"/>
</dbReference>
<dbReference type="AlphaFoldDB" id="A0A5Q6PCD8"/>
<accession>A0A5Q6PCD8</accession>
<sequence>MSNKKLNSGKPYCPTLNLNVQEYLKDPLFLATGSSWRRILHQSGKGAVVPCNHHMDNHVDLDADHKLLQLMSASPELFESTAMLLKVVERLIQNKPVKCLDETILFAQKAIEKAQERT</sequence>
<comment type="caution">
    <text evidence="1">The sequence shown here is derived from an EMBL/GenBank/DDBJ whole genome shotgun (WGS) entry which is preliminary data.</text>
</comment>
<organism evidence="1 2">
    <name type="scientific">Vibrio cholerae</name>
    <dbReference type="NCBI Taxonomy" id="666"/>
    <lineage>
        <taxon>Bacteria</taxon>
        <taxon>Pseudomonadati</taxon>
        <taxon>Pseudomonadota</taxon>
        <taxon>Gammaproteobacteria</taxon>
        <taxon>Vibrionales</taxon>
        <taxon>Vibrionaceae</taxon>
        <taxon>Vibrio</taxon>
    </lineage>
</organism>
<protein>
    <submittedName>
        <fullName evidence="1">Uncharacterized protein</fullName>
    </submittedName>
</protein>